<name>A0A662YM01_ACIRT</name>
<evidence type="ECO:0000259" key="7">
    <source>
        <dbReference type="PROSITE" id="PS50097"/>
    </source>
</evidence>
<dbReference type="SMART" id="SM00320">
    <property type="entry name" value="WD40"/>
    <property type="match status" value="3"/>
</dbReference>
<dbReference type="InterPro" id="IPR059008">
    <property type="entry name" value="ABTB2/3_histone"/>
</dbReference>
<gene>
    <name evidence="8" type="ORF">EOD39_14224</name>
</gene>
<feature type="compositionally biased region" description="Acidic residues" evidence="6">
    <location>
        <begin position="1012"/>
        <end position="1025"/>
    </location>
</feature>
<dbReference type="PROSITE" id="PS00678">
    <property type="entry name" value="WD_REPEATS_1"/>
    <property type="match status" value="2"/>
</dbReference>
<feature type="compositionally biased region" description="Low complexity" evidence="6">
    <location>
        <begin position="1441"/>
        <end position="1452"/>
    </location>
</feature>
<keyword evidence="9" id="KW-1185">Reference proteome</keyword>
<dbReference type="PROSITE" id="PS50297">
    <property type="entry name" value="ANK_REP_REGION"/>
    <property type="match status" value="3"/>
</dbReference>
<dbReference type="GO" id="GO:0046982">
    <property type="term" value="F:protein heterodimerization activity"/>
    <property type="evidence" value="ECO:0007669"/>
    <property type="project" value="InterPro"/>
</dbReference>
<dbReference type="InterPro" id="IPR052089">
    <property type="entry name" value="Ankyrin-BTB/POZ_domain"/>
</dbReference>
<comment type="caution">
    <text evidence="8">The sequence shown here is derived from an EMBL/GenBank/DDBJ whole genome shotgun (WGS) entry which is preliminary data.</text>
</comment>
<protein>
    <submittedName>
        <fullName evidence="8">Ankyrin repeat and BTB/POZ domain-containing protein BTBD11-A</fullName>
    </submittedName>
</protein>
<dbReference type="InterPro" id="IPR001680">
    <property type="entry name" value="WD40_rpt"/>
</dbReference>
<dbReference type="SUPFAM" id="SSF47113">
    <property type="entry name" value="Histone-fold"/>
    <property type="match status" value="2"/>
</dbReference>
<evidence type="ECO:0000256" key="2">
    <source>
        <dbReference type="ARBA" id="ARBA00022737"/>
    </source>
</evidence>
<feature type="repeat" description="WD" evidence="5">
    <location>
        <begin position="1136"/>
        <end position="1178"/>
    </location>
</feature>
<dbReference type="SUPFAM" id="SSF50978">
    <property type="entry name" value="WD40 repeat-like"/>
    <property type="match status" value="1"/>
</dbReference>
<feature type="domain" description="BTB" evidence="7">
    <location>
        <begin position="808"/>
        <end position="868"/>
    </location>
</feature>
<dbReference type="Gene3D" id="1.25.40.20">
    <property type="entry name" value="Ankyrin repeat-containing domain"/>
    <property type="match status" value="1"/>
</dbReference>
<dbReference type="Proteomes" id="UP000289886">
    <property type="component" value="Unassembled WGS sequence"/>
</dbReference>
<dbReference type="Gene3D" id="1.10.20.10">
    <property type="entry name" value="Histone, subunit A"/>
    <property type="match status" value="1"/>
</dbReference>
<feature type="repeat" description="ANK" evidence="4">
    <location>
        <begin position="559"/>
        <end position="591"/>
    </location>
</feature>
<dbReference type="SMART" id="SM00248">
    <property type="entry name" value="ANK"/>
    <property type="match status" value="3"/>
</dbReference>
<dbReference type="Pfam" id="PF26281">
    <property type="entry name" value="Histone_ABTB"/>
    <property type="match status" value="1"/>
</dbReference>
<reference evidence="8 9" key="1">
    <citation type="submission" date="2019-01" db="EMBL/GenBank/DDBJ databases">
        <title>Draft Genome and Complete Hox-Cluster Characterization of the Sterlet Sturgeon (Acipenser ruthenus).</title>
        <authorList>
            <person name="Wei Q."/>
        </authorList>
    </citation>
    <scope>NUCLEOTIDE SEQUENCE [LARGE SCALE GENOMIC DNA]</scope>
    <source>
        <strain evidence="8">WHYD16114868_AA</strain>
        <tissue evidence="8">Blood</tissue>
    </source>
</reference>
<dbReference type="Gene3D" id="2.130.10.10">
    <property type="entry name" value="YVTN repeat-like/Quinoprotein amine dehydrogenase"/>
    <property type="match status" value="2"/>
</dbReference>
<organism evidence="8 9">
    <name type="scientific">Acipenser ruthenus</name>
    <name type="common">Sterlet sturgeon</name>
    <dbReference type="NCBI Taxonomy" id="7906"/>
    <lineage>
        <taxon>Eukaryota</taxon>
        <taxon>Metazoa</taxon>
        <taxon>Chordata</taxon>
        <taxon>Craniata</taxon>
        <taxon>Vertebrata</taxon>
        <taxon>Euteleostomi</taxon>
        <taxon>Actinopterygii</taxon>
        <taxon>Chondrostei</taxon>
        <taxon>Acipenseriformes</taxon>
        <taxon>Acipenseridae</taxon>
        <taxon>Acipenser</taxon>
    </lineage>
</organism>
<dbReference type="EMBL" id="SCEB01001015">
    <property type="protein sequence ID" value="RXM97597.1"/>
    <property type="molecule type" value="Genomic_DNA"/>
</dbReference>
<dbReference type="FunFam" id="3.30.710.10:FF:000030">
    <property type="entry name" value="Ankyrin repeat and BTB/POZ domain-containing protein BTBD11"/>
    <property type="match status" value="1"/>
</dbReference>
<feature type="region of interest" description="Disordered" evidence="6">
    <location>
        <begin position="679"/>
        <end position="699"/>
    </location>
</feature>
<dbReference type="InterPro" id="IPR036322">
    <property type="entry name" value="WD40_repeat_dom_sf"/>
</dbReference>
<dbReference type="InterPro" id="IPR047824">
    <property type="entry name" value="BTBD11_BACK"/>
</dbReference>
<keyword evidence="1 5" id="KW-0853">WD repeat</keyword>
<evidence type="ECO:0000256" key="4">
    <source>
        <dbReference type="PROSITE-ProRule" id="PRU00023"/>
    </source>
</evidence>
<dbReference type="InterPro" id="IPR036770">
    <property type="entry name" value="Ankyrin_rpt-contain_sf"/>
</dbReference>
<sequence length="1458" mass="161969">MARRGKTVVRTLEDLTLDSGYGGAADSFRSSSVSLCCSDSHLPYAHGGNCWHLTDSMHSRHNSLDTVNTVLAEDTEILECSGQCAKLPELEDAPWSLEEVENAIKKEQEAAVGQLSKDALLKLSYLVSRALVRISKEAQRLSLRYAKCTKYEIQSAIKVVLSWTLSVNCITASLSALSLYNMSTGDKFSRGKSTRCGLIFSVGKFFRWMVDSRVAMRIHEHAAIYLTACMESLFREIYMRVVHSAHTEKDNGTPKLTVECLEQAVNNDSELWGMLQPYQHLICGKNASGVLSLPDSLNLHREQQRSNKPGEVHMYSQSELRTIEQSLLATRVGSIAELSDLVSRAMHHLQPLHLKNHSNGTPMHHKQGLAYWEPEALYTLCYFMHCPQMEWENPNVEPSKVTLQTERPFLVLPPLMEWIRVAVAHAEHRRSFSVDSDDVRQAARLLLPGVDCEPRQLKTDDCFCASRKLDAAATEANFLQDLGFRMLNCGRTDLVTQAVSLLGPDGINSMSEQGMTPLMYACVRGDEAMVQMLLDAGADINNEVPNTVHKYPSVHPETRHWTPLTFAVLHGHIPVVQLLLDARANVEGSLQDGEENYAETPLQLASAAGNFELVSLLLERGGDPMVGTLYRNGISSTSQGDMNSYSQAAAHGHRNVFRKLLAQPEKGKTDVLSLEEMLAEGSDPAEKNPGHSNSSRNSKAKLKALREAMYHSAEHSYVDVTIDIRSLGVPWTLHTWLESLRTSFLQHRRPLIQCLLKEFSSIEEEEYTEEIITHGLPLMFEILRASKVYQNLLFFSPDPHFLNNKEMSDVTFLVEGKPFYAHKVLLFTASARFKSLLSNRPVAENTCIEISHVKYNIFQLVMQYLYHGGTESLHVRNNEIMELLSAAKFFQLDALQRHCEIICAKNMNTDTCVDIYTHAKFLGTPELSAYTEGYFLKNMVVLIEKEAFKQLLYDRPSENPGPDVLQDLERTLGTRIQSIHLSSSKGSIVDETEDGEALDDGDDEGVASAQELSDETEAPQEQDETGGERLDKDELAEYGLDKYDEEDTVYNNEEDSFYVHHDILLPAYPLCVEWLNFDPNPQEGTGNYVAVGNMTPVIDVWGLDVVDCLEPVFSLGSKKITKKKKSKKGAAAESAVEGHSDAVLDLSWNKLVRNVLASASADNTVILWDMAQGKPASTLTLHTDKWFIILTISVSESGRISFSGMEIRLNFPIPAFTTSMISLSVQITSSVYNNEEDSFYVHHDILLPAYPLCVEWLNFDPNPQEGTGNYVAVGNMTPVIDVWDLDVVDCLEPVFSLGSKKITKKKKSKKGAAAESAVEGHSDAVLDLSWNKLVRNVLASASADNTVILWDMAQGKPASTLTLHTDKASTEDGFVCCLDARSNKPVLTLKAHDGKVLDLPFVYAFGGQKEGLRVWDISDVAAVNATFGSRERLVVGTPLEATGSSTQATSSTKNAMES</sequence>
<evidence type="ECO:0000256" key="1">
    <source>
        <dbReference type="ARBA" id="ARBA00022574"/>
    </source>
</evidence>
<dbReference type="PANTHER" id="PTHR46071:SF1">
    <property type="entry name" value="ANKYRIN REPEAT AND BTB_POZ DOMAIN-CONTAINING PROTEIN 3"/>
    <property type="match status" value="1"/>
</dbReference>
<dbReference type="SUPFAM" id="SSF54695">
    <property type="entry name" value="POZ domain"/>
    <property type="match status" value="1"/>
</dbReference>
<dbReference type="InterPro" id="IPR011333">
    <property type="entry name" value="SKP1/BTB/POZ_sf"/>
</dbReference>
<evidence type="ECO:0000313" key="9">
    <source>
        <dbReference type="Proteomes" id="UP000289886"/>
    </source>
</evidence>
<feature type="region of interest" description="Disordered" evidence="6">
    <location>
        <begin position="983"/>
        <end position="1035"/>
    </location>
</feature>
<proteinExistence type="predicted"/>
<dbReference type="PANTHER" id="PTHR46071">
    <property type="entry name" value="ANKYRIN REPEAT AND BTB/POZ DOMAIN-CONTAINING"/>
    <property type="match status" value="1"/>
</dbReference>
<dbReference type="Pfam" id="PF00651">
    <property type="entry name" value="BTB"/>
    <property type="match status" value="1"/>
</dbReference>
<dbReference type="InterPro" id="IPR015943">
    <property type="entry name" value="WD40/YVTN_repeat-like_dom_sf"/>
</dbReference>
<dbReference type="PROSITE" id="PS50082">
    <property type="entry name" value="WD_REPEATS_2"/>
    <property type="match status" value="2"/>
</dbReference>
<dbReference type="Pfam" id="PF00023">
    <property type="entry name" value="Ank"/>
    <property type="match status" value="1"/>
</dbReference>
<dbReference type="CDD" id="cd22913">
    <property type="entry name" value="HFD_ABTB2-like"/>
    <property type="match status" value="1"/>
</dbReference>
<dbReference type="PROSITE" id="PS50294">
    <property type="entry name" value="WD_REPEATS_REGION"/>
    <property type="match status" value="2"/>
</dbReference>
<feature type="compositionally biased region" description="Basic and acidic residues" evidence="6">
    <location>
        <begin position="1026"/>
        <end position="1035"/>
    </location>
</feature>
<dbReference type="PROSITE" id="PS50097">
    <property type="entry name" value="BTB"/>
    <property type="match status" value="1"/>
</dbReference>
<dbReference type="Gene3D" id="3.30.710.10">
    <property type="entry name" value="Potassium Channel Kv1.1, Chain A"/>
    <property type="match status" value="1"/>
</dbReference>
<dbReference type="SMART" id="SM00225">
    <property type="entry name" value="BTB"/>
    <property type="match status" value="1"/>
</dbReference>
<evidence type="ECO:0000256" key="5">
    <source>
        <dbReference type="PROSITE-ProRule" id="PRU00221"/>
    </source>
</evidence>
<feature type="repeat" description="WD" evidence="5">
    <location>
        <begin position="1318"/>
        <end position="1360"/>
    </location>
</feature>
<dbReference type="InterPro" id="IPR002110">
    <property type="entry name" value="Ankyrin_rpt"/>
</dbReference>
<evidence type="ECO:0000313" key="8">
    <source>
        <dbReference type="EMBL" id="RXM97597.1"/>
    </source>
</evidence>
<evidence type="ECO:0000256" key="6">
    <source>
        <dbReference type="SAM" id="MobiDB-lite"/>
    </source>
</evidence>
<dbReference type="FunFam" id="1.25.40.20:FF:000045">
    <property type="entry name" value="Ankyrin repeat and BTB/POZ domain-containing protein 2"/>
    <property type="match status" value="1"/>
</dbReference>
<dbReference type="InterPro" id="IPR000210">
    <property type="entry name" value="BTB/POZ_dom"/>
</dbReference>
<evidence type="ECO:0000256" key="3">
    <source>
        <dbReference type="ARBA" id="ARBA00023043"/>
    </source>
</evidence>
<feature type="repeat" description="ANK" evidence="4">
    <location>
        <begin position="513"/>
        <end position="541"/>
    </location>
</feature>
<keyword evidence="2" id="KW-0677">Repeat</keyword>
<feature type="region of interest" description="Disordered" evidence="6">
    <location>
        <begin position="1438"/>
        <end position="1458"/>
    </location>
</feature>
<dbReference type="InterPro" id="IPR009072">
    <property type="entry name" value="Histone-fold"/>
</dbReference>
<dbReference type="InterPro" id="IPR019775">
    <property type="entry name" value="WD40_repeat_CS"/>
</dbReference>
<feature type="repeat" description="ANK" evidence="4">
    <location>
        <begin position="597"/>
        <end position="623"/>
    </location>
</feature>
<keyword evidence="3 4" id="KW-0040">ANK repeat</keyword>
<dbReference type="PROSITE" id="PS50088">
    <property type="entry name" value="ANK_REPEAT"/>
    <property type="match status" value="3"/>
</dbReference>
<dbReference type="Pfam" id="PF12796">
    <property type="entry name" value="Ank_2"/>
    <property type="match status" value="1"/>
</dbReference>
<dbReference type="CDD" id="cd18527">
    <property type="entry name" value="BACK_BTBD11"/>
    <property type="match status" value="1"/>
</dbReference>
<dbReference type="Pfam" id="PF00400">
    <property type="entry name" value="WD40"/>
    <property type="match status" value="2"/>
</dbReference>
<feature type="compositionally biased region" description="Acidic residues" evidence="6">
    <location>
        <begin position="990"/>
        <end position="1005"/>
    </location>
</feature>
<accession>A0A662YM01</accession>
<dbReference type="SUPFAM" id="SSF48403">
    <property type="entry name" value="Ankyrin repeat"/>
    <property type="match status" value="1"/>
</dbReference>